<sequence length="76" mass="8649">MENRLSENVQTQLDELQGIVNSIRDAGLTDSQIALLLKMYCDLKVDEAIGIYHQNLIQSGVLSASTDEDKPWWKVW</sequence>
<evidence type="ECO:0000313" key="1">
    <source>
        <dbReference type="EMBL" id="KKR72757.1"/>
    </source>
</evidence>
<comment type="caution">
    <text evidence="1">The sequence shown here is derived from an EMBL/GenBank/DDBJ whole genome shotgun (WGS) entry which is preliminary data.</text>
</comment>
<proteinExistence type="predicted"/>
<organism evidence="1 2">
    <name type="scientific">Candidatus Roizmanbacteria bacterium GW2011_GWB1_40_7</name>
    <dbReference type="NCBI Taxonomy" id="1618482"/>
    <lineage>
        <taxon>Bacteria</taxon>
        <taxon>Candidatus Roizmaniibacteriota</taxon>
    </lineage>
</organism>
<protein>
    <submittedName>
        <fullName evidence="1">Uncharacterized protein</fullName>
    </submittedName>
</protein>
<name>A0A0G0WC25_9BACT</name>
<accession>A0A0G0WC25</accession>
<dbReference type="Proteomes" id="UP000034664">
    <property type="component" value="Unassembled WGS sequence"/>
</dbReference>
<evidence type="ECO:0000313" key="2">
    <source>
        <dbReference type="Proteomes" id="UP000034664"/>
    </source>
</evidence>
<dbReference type="EMBL" id="LBZM01000002">
    <property type="protein sequence ID" value="KKR72757.1"/>
    <property type="molecule type" value="Genomic_DNA"/>
</dbReference>
<reference evidence="1 2" key="1">
    <citation type="journal article" date="2015" name="Nature">
        <title>rRNA introns, odd ribosomes, and small enigmatic genomes across a large radiation of phyla.</title>
        <authorList>
            <person name="Brown C.T."/>
            <person name="Hug L.A."/>
            <person name="Thomas B.C."/>
            <person name="Sharon I."/>
            <person name="Castelle C.J."/>
            <person name="Singh A."/>
            <person name="Wilkins M.J."/>
            <person name="Williams K.H."/>
            <person name="Banfield J.F."/>
        </authorList>
    </citation>
    <scope>NUCLEOTIDE SEQUENCE [LARGE SCALE GENOMIC DNA]</scope>
</reference>
<gene>
    <name evidence="1" type="ORF">UU14_C0002G0010</name>
</gene>
<dbReference type="AlphaFoldDB" id="A0A0G0WC25"/>